<evidence type="ECO:0000256" key="1">
    <source>
        <dbReference type="ARBA" id="ARBA00022441"/>
    </source>
</evidence>
<dbReference type="Proteomes" id="UP000054107">
    <property type="component" value="Unassembled WGS sequence"/>
</dbReference>
<protein>
    <submittedName>
        <fullName evidence="4">Uncharacterized protein</fullName>
    </submittedName>
</protein>
<evidence type="ECO:0000313" key="5">
    <source>
        <dbReference type="Proteomes" id="UP000054107"/>
    </source>
</evidence>
<feature type="compositionally biased region" description="Polar residues" evidence="3">
    <location>
        <begin position="654"/>
        <end position="666"/>
    </location>
</feature>
<evidence type="ECO:0000256" key="2">
    <source>
        <dbReference type="ARBA" id="ARBA00022737"/>
    </source>
</evidence>
<keyword evidence="5" id="KW-1185">Reference proteome</keyword>
<name>A0A0B7MY84_9FUNG</name>
<evidence type="ECO:0000256" key="3">
    <source>
        <dbReference type="SAM" id="MobiDB-lite"/>
    </source>
</evidence>
<keyword evidence="1" id="KW-0880">Kelch repeat</keyword>
<dbReference type="PANTHER" id="PTHR43503:SF2">
    <property type="entry name" value="NEGATIVE REGULATOR OF SPORULATION MDS3-RELATED"/>
    <property type="match status" value="1"/>
</dbReference>
<dbReference type="EMBL" id="LN719426">
    <property type="protein sequence ID" value="CEP08068.1"/>
    <property type="molecule type" value="Genomic_DNA"/>
</dbReference>
<evidence type="ECO:0000313" key="4">
    <source>
        <dbReference type="EMBL" id="CEP08068.1"/>
    </source>
</evidence>
<feature type="compositionally biased region" description="Low complexity" evidence="3">
    <location>
        <begin position="690"/>
        <end position="715"/>
    </location>
</feature>
<dbReference type="AlphaFoldDB" id="A0A0B7MY84"/>
<dbReference type="InterPro" id="IPR011333">
    <property type="entry name" value="SKP1/BTB/POZ_sf"/>
</dbReference>
<sequence>MVAVTSSSNTHSIAELITAFHKTSGSVPPPLIGATTTLVGQDIYLFGGRLQSTRQMSNQVYILSLKTKSWKTVQPQNAPPTPRYFHSADPHQNKRILFFGGMGAKRNQSGAEKLVALDDLVILNIQTMSWEYPDFANQSLPSPRYAHLSSLVNDKLIIFDGQDVNNQYLQDVHIFDIKKQSWSSSASSRQYQYGAYRSAAVAVTPVVLTPPFAPAISSSLLSDAFEESQSTEVKVADIRIHVYSNFSRPEDDRFLHTWKFNDSLECTDIRDQSDSINVATTSPPALRFPVAFMCGQQLIIAGLHLTPSSQQFQIWALDTTIFVWTKIEAGYALSRGAWLKGLLCQASNQFIVFGHPQRSMQMDYKDRVNCFEHLACVDMEIFGIYKPPRSTYSGYGQGLGLKLLKDPAFADLNIVSTDRQHIGVNAAVLAQRWPTVRPLLSTVLAPEVDNLLVLDHDRRELYFPDTYIVLIAFLQFIYTDHLVTAQQHQPHILARLLLLAEMFELTRLKALATHALHQILNIQTATIIYESASLSNAVSLQIRALRVMINAKKMMRKQKLMEPSNGHQQQEKLPKTQPELSFPPLPSSAIVKPVLPSPQQQQQQSVNPSRYLQKYDLNRQQQQSLPLNSLSSLSNKSSKLTKHHRSLSTEAHCASNTAPSNKQTIKLPNFRLRQASSTPHTSDSEHSPVSSATSSPRITPSTSSSTNPKSSGTRSVTSFWRQPMTPSVSTGNTVKKRTAKPESTSKMPAFNLIK</sequence>
<feature type="region of interest" description="Disordered" evidence="3">
    <location>
        <begin position="559"/>
        <end position="608"/>
    </location>
</feature>
<dbReference type="PANTHER" id="PTHR43503">
    <property type="entry name" value="MCG48959-RELATED"/>
    <property type="match status" value="1"/>
</dbReference>
<keyword evidence="2" id="KW-0677">Repeat</keyword>
<dbReference type="Pfam" id="PF24681">
    <property type="entry name" value="Kelch_KLHDC2_KLHL20_DRC7"/>
    <property type="match status" value="1"/>
</dbReference>
<organism evidence="4 5">
    <name type="scientific">Parasitella parasitica</name>
    <dbReference type="NCBI Taxonomy" id="35722"/>
    <lineage>
        <taxon>Eukaryota</taxon>
        <taxon>Fungi</taxon>
        <taxon>Fungi incertae sedis</taxon>
        <taxon>Mucoromycota</taxon>
        <taxon>Mucoromycotina</taxon>
        <taxon>Mucoromycetes</taxon>
        <taxon>Mucorales</taxon>
        <taxon>Mucorineae</taxon>
        <taxon>Mucoraceae</taxon>
        <taxon>Parasitella</taxon>
    </lineage>
</organism>
<dbReference type="InterPro" id="IPR015915">
    <property type="entry name" value="Kelch-typ_b-propeller"/>
</dbReference>
<dbReference type="GO" id="GO:0005739">
    <property type="term" value="C:mitochondrion"/>
    <property type="evidence" value="ECO:0007669"/>
    <property type="project" value="TreeGrafter"/>
</dbReference>
<accession>A0A0B7MY84</accession>
<feature type="compositionally biased region" description="Low complexity" evidence="3">
    <location>
        <begin position="623"/>
        <end position="638"/>
    </location>
</feature>
<dbReference type="Gene3D" id="2.120.10.80">
    <property type="entry name" value="Kelch-type beta propeller"/>
    <property type="match status" value="1"/>
</dbReference>
<proteinExistence type="predicted"/>
<reference evidence="4 5" key="1">
    <citation type="submission" date="2014-09" db="EMBL/GenBank/DDBJ databases">
        <authorList>
            <person name="Ellenberger Sabrina"/>
        </authorList>
    </citation>
    <scope>NUCLEOTIDE SEQUENCE [LARGE SCALE GENOMIC DNA]</scope>
    <source>
        <strain evidence="4 5">CBS 412.66</strain>
    </source>
</reference>
<dbReference type="OrthoDB" id="10001928at2759"/>
<dbReference type="GO" id="GO:0045454">
    <property type="term" value="P:cell redox homeostasis"/>
    <property type="evidence" value="ECO:0007669"/>
    <property type="project" value="TreeGrafter"/>
</dbReference>
<feature type="compositionally biased region" description="Polar residues" evidence="3">
    <location>
        <begin position="716"/>
        <end position="733"/>
    </location>
</feature>
<feature type="region of interest" description="Disordered" evidence="3">
    <location>
        <begin position="623"/>
        <end position="754"/>
    </location>
</feature>
<dbReference type="SUPFAM" id="SSF54695">
    <property type="entry name" value="POZ domain"/>
    <property type="match status" value="1"/>
</dbReference>
<dbReference type="Gene3D" id="3.30.710.10">
    <property type="entry name" value="Potassium Channel Kv1.1, Chain A"/>
    <property type="match status" value="1"/>
</dbReference>
<gene>
    <name evidence="4" type="primary">PARPA_01377.1 scaffold 1359</name>
</gene>
<dbReference type="STRING" id="35722.A0A0B7MY84"/>
<dbReference type="SUPFAM" id="SSF117281">
    <property type="entry name" value="Kelch motif"/>
    <property type="match status" value="1"/>
</dbReference>
<dbReference type="GO" id="GO:0005829">
    <property type="term" value="C:cytosol"/>
    <property type="evidence" value="ECO:0007669"/>
    <property type="project" value="TreeGrafter"/>
</dbReference>